<gene>
    <name evidence="1" type="ORF">CAEBREN_14238</name>
</gene>
<dbReference type="AlphaFoldDB" id="G0NGD9"/>
<organism evidence="2">
    <name type="scientific">Caenorhabditis brenneri</name>
    <name type="common">Nematode worm</name>
    <dbReference type="NCBI Taxonomy" id="135651"/>
    <lineage>
        <taxon>Eukaryota</taxon>
        <taxon>Metazoa</taxon>
        <taxon>Ecdysozoa</taxon>
        <taxon>Nematoda</taxon>
        <taxon>Chromadorea</taxon>
        <taxon>Rhabditida</taxon>
        <taxon>Rhabditina</taxon>
        <taxon>Rhabditomorpha</taxon>
        <taxon>Rhabditoidea</taxon>
        <taxon>Rhabditidae</taxon>
        <taxon>Peloderinae</taxon>
        <taxon>Caenorhabditis</taxon>
    </lineage>
</organism>
<dbReference type="HOGENOM" id="CLU_1620504_0_0_1"/>
<reference evidence="2" key="1">
    <citation type="submission" date="2011-07" db="EMBL/GenBank/DDBJ databases">
        <authorList>
            <consortium name="Caenorhabditis brenneri Sequencing and Analysis Consortium"/>
            <person name="Wilson R.K."/>
        </authorList>
    </citation>
    <scope>NUCLEOTIDE SEQUENCE [LARGE SCALE GENOMIC DNA]</scope>
    <source>
        <strain evidence="2">PB2801</strain>
    </source>
</reference>
<dbReference type="EMBL" id="GL379879">
    <property type="protein sequence ID" value="EGT59974.1"/>
    <property type="molecule type" value="Genomic_DNA"/>
</dbReference>
<proteinExistence type="predicted"/>
<dbReference type="InParanoid" id="G0NGD9"/>
<protein>
    <submittedName>
        <fullName evidence="1">Uncharacterized protein</fullName>
    </submittedName>
</protein>
<evidence type="ECO:0000313" key="2">
    <source>
        <dbReference type="Proteomes" id="UP000008068"/>
    </source>
</evidence>
<sequence length="164" mass="19340">MALGLLESCVVFSDKDYQRWYTMDRIGYLHSEGDIIKKKNTDDEYYLSSSACLFFHRDFLIIVISVFRSGSVKQMTSRLICYSRKRETNTIRKGDESQKHKMGLAASMCNVKLSQVKNIRIIKSKFPDESGFWWKTKKNEYNFEFSLSRGIKDFQSRVQIWEVL</sequence>
<name>G0NGD9_CAEBE</name>
<evidence type="ECO:0000313" key="1">
    <source>
        <dbReference type="EMBL" id="EGT59974.1"/>
    </source>
</evidence>
<accession>G0NGD9</accession>
<dbReference type="Proteomes" id="UP000008068">
    <property type="component" value="Unassembled WGS sequence"/>
</dbReference>
<keyword evidence="2" id="KW-1185">Reference proteome</keyword>